<comment type="caution">
    <text evidence="2">The sequence shown here is derived from an EMBL/GenBank/DDBJ whole genome shotgun (WGS) entry which is preliminary data.</text>
</comment>
<dbReference type="EMBL" id="ML996119">
    <property type="protein sequence ID" value="KAF2737015.1"/>
    <property type="molecule type" value="Genomic_DNA"/>
</dbReference>
<organism evidence="2 3">
    <name type="scientific">Polyplosphaeria fusca</name>
    <dbReference type="NCBI Taxonomy" id="682080"/>
    <lineage>
        <taxon>Eukaryota</taxon>
        <taxon>Fungi</taxon>
        <taxon>Dikarya</taxon>
        <taxon>Ascomycota</taxon>
        <taxon>Pezizomycotina</taxon>
        <taxon>Dothideomycetes</taxon>
        <taxon>Pleosporomycetidae</taxon>
        <taxon>Pleosporales</taxon>
        <taxon>Tetraplosphaeriaceae</taxon>
        <taxon>Polyplosphaeria</taxon>
    </lineage>
</organism>
<name>A0A9P4R2N7_9PLEO</name>
<keyword evidence="3" id="KW-1185">Reference proteome</keyword>
<gene>
    <name evidence="2" type="ORF">EJ04DRAFT_134484</name>
</gene>
<evidence type="ECO:0000313" key="3">
    <source>
        <dbReference type="Proteomes" id="UP000799444"/>
    </source>
</evidence>
<dbReference type="SUPFAM" id="SSF90257">
    <property type="entry name" value="Myosin rod fragments"/>
    <property type="match status" value="1"/>
</dbReference>
<protein>
    <submittedName>
        <fullName evidence="2">Uncharacterized protein</fullName>
    </submittedName>
</protein>
<feature type="compositionally biased region" description="Basic and acidic residues" evidence="1">
    <location>
        <begin position="214"/>
        <end position="225"/>
    </location>
</feature>
<feature type="compositionally biased region" description="Polar residues" evidence="1">
    <location>
        <begin position="261"/>
        <end position="275"/>
    </location>
</feature>
<proteinExistence type="predicted"/>
<feature type="region of interest" description="Disordered" evidence="1">
    <location>
        <begin position="157"/>
        <end position="192"/>
    </location>
</feature>
<evidence type="ECO:0000256" key="1">
    <source>
        <dbReference type="SAM" id="MobiDB-lite"/>
    </source>
</evidence>
<evidence type="ECO:0000313" key="2">
    <source>
        <dbReference type="EMBL" id="KAF2737015.1"/>
    </source>
</evidence>
<dbReference type="Gene3D" id="1.10.287.1490">
    <property type="match status" value="1"/>
</dbReference>
<dbReference type="AlphaFoldDB" id="A0A9P4R2N7"/>
<dbReference type="Proteomes" id="UP000799444">
    <property type="component" value="Unassembled WGS sequence"/>
</dbReference>
<sequence length="301" mass="34736">MIGDLHEALADLEEKETDERTRRRIPNLPVQASHIWRGFPFALQPGDNVSPLRRLMTLWVNPEAQWASHPTADVATARDTIRQWRERNEQLQAELGRLYRDNQQLSIDNEDLTAENSRLRADQAEADATQQDLEQIIEALQQSITQLRDELAKERNNGYEQEHHVRQYRSDKNHLKRRLAEAAAEREDAEDRARGALKDYEDLSHEFREFRRRHGEGCRGQDRGRRPSRRNMSPGLGGPPSTFETRGYADNRRRQSSSRRPNVTSSGWNAGNGQNHAPDSPPAPPIPYRSRPFRAELDADE</sequence>
<feature type="region of interest" description="Disordered" evidence="1">
    <location>
        <begin position="214"/>
        <end position="301"/>
    </location>
</feature>
<accession>A0A9P4R2N7</accession>
<reference evidence="2" key="1">
    <citation type="journal article" date="2020" name="Stud. Mycol.">
        <title>101 Dothideomycetes genomes: a test case for predicting lifestyles and emergence of pathogens.</title>
        <authorList>
            <person name="Haridas S."/>
            <person name="Albert R."/>
            <person name="Binder M."/>
            <person name="Bloem J."/>
            <person name="Labutti K."/>
            <person name="Salamov A."/>
            <person name="Andreopoulos B."/>
            <person name="Baker S."/>
            <person name="Barry K."/>
            <person name="Bills G."/>
            <person name="Bluhm B."/>
            <person name="Cannon C."/>
            <person name="Castanera R."/>
            <person name="Culley D."/>
            <person name="Daum C."/>
            <person name="Ezra D."/>
            <person name="Gonzalez J."/>
            <person name="Henrissat B."/>
            <person name="Kuo A."/>
            <person name="Liang C."/>
            <person name="Lipzen A."/>
            <person name="Lutzoni F."/>
            <person name="Magnuson J."/>
            <person name="Mondo S."/>
            <person name="Nolan M."/>
            <person name="Ohm R."/>
            <person name="Pangilinan J."/>
            <person name="Park H.-J."/>
            <person name="Ramirez L."/>
            <person name="Alfaro M."/>
            <person name="Sun H."/>
            <person name="Tritt A."/>
            <person name="Yoshinaga Y."/>
            <person name="Zwiers L.-H."/>
            <person name="Turgeon B."/>
            <person name="Goodwin S."/>
            <person name="Spatafora J."/>
            <person name="Crous P."/>
            <person name="Grigoriev I."/>
        </authorList>
    </citation>
    <scope>NUCLEOTIDE SEQUENCE</scope>
    <source>
        <strain evidence="2">CBS 125425</strain>
    </source>
</reference>